<evidence type="ECO:0008006" key="5">
    <source>
        <dbReference type="Google" id="ProtNLM"/>
    </source>
</evidence>
<dbReference type="GeneID" id="93643239"/>
<dbReference type="PROSITE" id="PS51257">
    <property type="entry name" value="PROKAR_LIPOPROTEIN"/>
    <property type="match status" value="1"/>
</dbReference>
<accession>A0A0B6ARW0</accession>
<organism evidence="3 4">
    <name type="scientific">Priestia megaterium (strain ATCC 14581 / DSM 32 / CCUG 1817 / JCM 2506 / NBRC 15308 / NCIMB 9376 / NCTC 10342 / NRRL B-14308 / VKM B-512 / Ford 19)</name>
    <name type="common">Bacillus megaterium</name>
    <dbReference type="NCBI Taxonomy" id="1348623"/>
    <lineage>
        <taxon>Bacteria</taxon>
        <taxon>Bacillati</taxon>
        <taxon>Bacillota</taxon>
        <taxon>Bacilli</taxon>
        <taxon>Bacillales</taxon>
        <taxon>Bacillaceae</taxon>
        <taxon>Priestia</taxon>
    </lineage>
</organism>
<feature type="chain" id="PRO_5038498771" description="Lipoprotein" evidence="2">
    <location>
        <begin position="21"/>
        <end position="172"/>
    </location>
</feature>
<name>A0A0B6ARW0_PRIM2</name>
<dbReference type="HOGENOM" id="CLU_141470_0_0_9"/>
<dbReference type="RefSeq" id="WP_230586545.1">
    <property type="nucleotide sequence ID" value="NZ_BCVB01000011.1"/>
</dbReference>
<sequence>MHKKSLVVLIMLIVSIVSTACSNSSEETASKEKTNATKKEHQQHSENISRDIKEETASNEVLPEFLKDKSEEMQTIYANAAQNKELLENIPCYCGCGESAGHRNNYDCFIHENIRDGKVIWDDHGTKCGVCLEIAAQSVSDLESGKSIKQIRQSIDEKYKSGYAKPTPTPEV</sequence>
<gene>
    <name evidence="3" type="ORF">BG04_5291</name>
</gene>
<evidence type="ECO:0000313" key="3">
    <source>
        <dbReference type="EMBL" id="AJI22589.1"/>
    </source>
</evidence>
<protein>
    <recommendedName>
        <fullName evidence="5">Lipoprotein</fullName>
    </recommendedName>
</protein>
<feature type="signal peptide" evidence="2">
    <location>
        <begin position="1"/>
        <end position="20"/>
    </location>
</feature>
<dbReference type="AlphaFoldDB" id="A0A0B6ARW0"/>
<evidence type="ECO:0000313" key="4">
    <source>
        <dbReference type="Proteomes" id="UP000031829"/>
    </source>
</evidence>
<evidence type="ECO:0000256" key="2">
    <source>
        <dbReference type="SAM" id="SignalP"/>
    </source>
</evidence>
<keyword evidence="2" id="KW-0732">Signal</keyword>
<feature type="region of interest" description="Disordered" evidence="1">
    <location>
        <begin position="25"/>
        <end position="51"/>
    </location>
</feature>
<dbReference type="EMBL" id="CP009920">
    <property type="protein sequence ID" value="AJI22589.1"/>
    <property type="molecule type" value="Genomic_DNA"/>
</dbReference>
<feature type="compositionally biased region" description="Basic and acidic residues" evidence="1">
    <location>
        <begin position="28"/>
        <end position="51"/>
    </location>
</feature>
<dbReference type="InterPro" id="IPR025673">
    <property type="entry name" value="PCYCGC"/>
</dbReference>
<reference evidence="3 4" key="1">
    <citation type="journal article" date="2015" name="Genome Announc.">
        <title>Complete genome sequences for 35 biothreat assay-relevant bacillus species.</title>
        <authorList>
            <person name="Johnson S.L."/>
            <person name="Daligault H.E."/>
            <person name="Davenport K.W."/>
            <person name="Jaissle J."/>
            <person name="Frey K.G."/>
            <person name="Ladner J.T."/>
            <person name="Broomall S.M."/>
            <person name="Bishop-Lilly K.A."/>
            <person name="Bruce D.C."/>
            <person name="Gibbons H.S."/>
            <person name="Coyne S.R."/>
            <person name="Lo C.C."/>
            <person name="Meincke L."/>
            <person name="Munk A.C."/>
            <person name="Koroleva G.I."/>
            <person name="Rosenzweig C.N."/>
            <person name="Palacios G.F."/>
            <person name="Redden C.L."/>
            <person name="Minogue T.D."/>
            <person name="Chain P.S."/>
        </authorList>
    </citation>
    <scope>NUCLEOTIDE SEQUENCE [LARGE SCALE GENOMIC DNA]</scope>
    <source>
        <strain evidence="4">ATCC 14581 / DSM 32 / JCM 2506 / NBRC 15308 / NCIMB 9376 / NCTC 10342 / NRRL B-14308 / VKM B-512</strain>
    </source>
</reference>
<proteinExistence type="predicted"/>
<dbReference type="KEGG" id="bmeg:BG04_5291"/>
<dbReference type="Pfam" id="PF13798">
    <property type="entry name" value="PCYCGC"/>
    <property type="match status" value="1"/>
</dbReference>
<dbReference type="Proteomes" id="UP000031829">
    <property type="component" value="Chromosome"/>
</dbReference>
<evidence type="ECO:0000256" key="1">
    <source>
        <dbReference type="SAM" id="MobiDB-lite"/>
    </source>
</evidence>